<dbReference type="Pfam" id="PF22917">
    <property type="entry name" value="PRISE"/>
    <property type="match status" value="1"/>
</dbReference>
<feature type="domain" description="PRISE-like Rossmann-fold" evidence="1">
    <location>
        <begin position="130"/>
        <end position="431"/>
    </location>
</feature>
<dbReference type="CDD" id="cd08948">
    <property type="entry name" value="5beta-POR_like_SDR_a"/>
    <property type="match status" value="1"/>
</dbReference>
<dbReference type="InterPro" id="IPR055222">
    <property type="entry name" value="PRISE-like_Rossmann-fold"/>
</dbReference>
<organism evidence="2 3">
    <name type="scientific">Vitis vinifera</name>
    <name type="common">Grape</name>
    <dbReference type="NCBI Taxonomy" id="29760"/>
    <lineage>
        <taxon>Eukaryota</taxon>
        <taxon>Viridiplantae</taxon>
        <taxon>Streptophyta</taxon>
        <taxon>Embryophyta</taxon>
        <taxon>Tracheophyta</taxon>
        <taxon>Spermatophyta</taxon>
        <taxon>Magnoliopsida</taxon>
        <taxon>eudicotyledons</taxon>
        <taxon>Gunneridae</taxon>
        <taxon>Pentapetalae</taxon>
        <taxon>rosids</taxon>
        <taxon>Vitales</taxon>
        <taxon>Vitaceae</taxon>
        <taxon>Viteae</taxon>
        <taxon>Vitis</taxon>
    </lineage>
</organism>
<accession>A0ABY9BUQ7</accession>
<dbReference type="SUPFAM" id="SSF51735">
    <property type="entry name" value="NAD(P)-binding Rossmann-fold domains"/>
    <property type="match status" value="1"/>
</dbReference>
<keyword evidence="3" id="KW-1185">Reference proteome</keyword>
<proteinExistence type="predicted"/>
<dbReference type="EMBL" id="CP126652">
    <property type="protein sequence ID" value="WJZ86652.1"/>
    <property type="molecule type" value="Genomic_DNA"/>
</dbReference>
<protein>
    <recommendedName>
        <fullName evidence="1">PRISE-like Rossmann-fold domain-containing protein</fullName>
    </recommendedName>
</protein>
<gene>
    <name evidence="2" type="ORF">VitviT2T_006088</name>
</gene>
<reference evidence="2 3" key="1">
    <citation type="journal article" date="2023" name="Hortic Res">
        <title>The complete reference genome for grapevine (Vitis vinifera L.) genetics and breeding.</title>
        <authorList>
            <person name="Shi X."/>
            <person name="Cao S."/>
            <person name="Wang X."/>
            <person name="Huang S."/>
            <person name="Wang Y."/>
            <person name="Liu Z."/>
            <person name="Liu W."/>
            <person name="Leng X."/>
            <person name="Peng Y."/>
            <person name="Wang N."/>
            <person name="Wang Y."/>
            <person name="Ma Z."/>
            <person name="Xu X."/>
            <person name="Zhang F."/>
            <person name="Xue H."/>
            <person name="Zhong H."/>
            <person name="Wang Y."/>
            <person name="Zhang K."/>
            <person name="Velt A."/>
            <person name="Avia K."/>
            <person name="Holtgrawe D."/>
            <person name="Grimplet J."/>
            <person name="Matus J.T."/>
            <person name="Ware D."/>
            <person name="Wu X."/>
            <person name="Wang H."/>
            <person name="Liu C."/>
            <person name="Fang Y."/>
            <person name="Rustenholz C."/>
            <person name="Cheng Z."/>
            <person name="Xiao H."/>
            <person name="Zhou Y."/>
        </authorList>
    </citation>
    <scope>NUCLEOTIDE SEQUENCE [LARGE SCALE GENOMIC DNA]</scope>
    <source>
        <strain evidence="3">cv. Pinot noir / PN40024</strain>
        <tissue evidence="2">Leaf</tissue>
    </source>
</reference>
<dbReference type="PANTHER" id="PTHR32487">
    <property type="entry name" value="3-OXO-DELTA(4,5)-STEROID 5-BETA-REDUCTASE"/>
    <property type="match status" value="1"/>
</dbReference>
<dbReference type="Gene3D" id="3.40.50.720">
    <property type="entry name" value="NAD(P)-binding Rossmann-like Domain"/>
    <property type="match status" value="1"/>
</dbReference>
<dbReference type="InterPro" id="IPR036291">
    <property type="entry name" value="NAD(P)-bd_dom_sf"/>
</dbReference>
<evidence type="ECO:0000313" key="2">
    <source>
        <dbReference type="EMBL" id="WJZ86652.1"/>
    </source>
</evidence>
<evidence type="ECO:0000313" key="3">
    <source>
        <dbReference type="Proteomes" id="UP001227230"/>
    </source>
</evidence>
<evidence type="ECO:0000259" key="1">
    <source>
        <dbReference type="Pfam" id="PF22917"/>
    </source>
</evidence>
<dbReference type="Proteomes" id="UP001227230">
    <property type="component" value="Chromosome 5"/>
</dbReference>
<sequence>MNYFIHILIIKSIKIYHKNQIWIAPRHCSFNCNWDRWRLKKNFQFQIWFLFLFLIFMDSETSHGSVALIVGVTGMVGLSLAEALKKPRALGGPWKVYGAARRPKPTWFPTSNVDDYIAFDAVNPDDTRAKLSPISHEVTHVFWVAIQVRETEELNVTVNAAMLSNVLGVLKSVPSSRLRHLTLQTGTQHYIGPLHDPNHSGQLPCPETPFREDSARLPFPNFYYALEDLIASYSPSLSYSIHRSSIILGASSRSAYNALLTLAAYAAICKHESLPFRYPGTRYTWEHFCDMSDARLLAEQQIWAGVSEKAKNQAFNCVNGDVFTWKSMWKVVCEVFEVEFVEFDESQEFDFVGMMSEKGKVWESIVKKHGLYESKLEEITCFAALKAVLHFEFQHVCSMNKSRSFGWFGHVDTLQSIGIWVERLRVMNIIP</sequence>
<dbReference type="PANTHER" id="PTHR32487:SF13">
    <property type="entry name" value="LOW QUALITY PROTEIN: IRIDOID SYNTHASE-LIKE"/>
    <property type="match status" value="1"/>
</dbReference>
<name>A0ABY9BUQ7_VITVI</name>